<dbReference type="PROSITE" id="PS51294">
    <property type="entry name" value="HTH_MYB"/>
    <property type="match status" value="2"/>
</dbReference>
<feature type="domain" description="Myb-like" evidence="8">
    <location>
        <begin position="63"/>
        <end position="113"/>
    </location>
</feature>
<keyword evidence="6" id="KW-0539">Nucleus</keyword>
<dbReference type="GO" id="GO:0005634">
    <property type="term" value="C:nucleus"/>
    <property type="evidence" value="ECO:0000318"/>
    <property type="project" value="GO_Central"/>
</dbReference>
<dbReference type="EMBL" id="CM000884">
    <property type="protein sequence ID" value="KQJ81930.1"/>
    <property type="molecule type" value="Genomic_DNA"/>
</dbReference>
<dbReference type="InterPro" id="IPR009057">
    <property type="entry name" value="Homeodomain-like_sf"/>
</dbReference>
<evidence type="ECO:0000256" key="7">
    <source>
        <dbReference type="SAM" id="MobiDB-lite"/>
    </source>
</evidence>
<evidence type="ECO:0000256" key="3">
    <source>
        <dbReference type="ARBA" id="ARBA00023015"/>
    </source>
</evidence>
<evidence type="ECO:0000256" key="1">
    <source>
        <dbReference type="ARBA" id="ARBA00004123"/>
    </source>
</evidence>
<dbReference type="GeneID" id="100832735"/>
<feature type="compositionally biased region" description="Basic residues" evidence="7">
    <location>
        <begin position="130"/>
        <end position="139"/>
    </location>
</feature>
<reference evidence="10" key="2">
    <citation type="submission" date="2017-06" db="EMBL/GenBank/DDBJ databases">
        <title>WGS assembly of Brachypodium distachyon.</title>
        <authorList>
            <consortium name="The International Brachypodium Initiative"/>
            <person name="Lucas S."/>
            <person name="Harmon-Smith M."/>
            <person name="Lail K."/>
            <person name="Tice H."/>
            <person name="Grimwood J."/>
            <person name="Bruce D."/>
            <person name="Barry K."/>
            <person name="Shu S."/>
            <person name="Lindquist E."/>
            <person name="Wang M."/>
            <person name="Pitluck S."/>
            <person name="Vogel J.P."/>
            <person name="Garvin D.F."/>
            <person name="Mockler T.C."/>
            <person name="Schmutz J."/>
            <person name="Rokhsar D."/>
            <person name="Bevan M.W."/>
        </authorList>
    </citation>
    <scope>NUCLEOTIDE SEQUENCE</scope>
    <source>
        <strain evidence="10">Bd21</strain>
    </source>
</reference>
<dbReference type="PROSITE" id="PS50090">
    <property type="entry name" value="MYB_LIKE"/>
    <property type="match status" value="2"/>
</dbReference>
<evidence type="ECO:0000256" key="6">
    <source>
        <dbReference type="ARBA" id="ARBA00023242"/>
    </source>
</evidence>
<dbReference type="SMART" id="SM00717">
    <property type="entry name" value="SANT"/>
    <property type="match status" value="2"/>
</dbReference>
<dbReference type="Gene3D" id="1.10.10.60">
    <property type="entry name" value="Homeodomain-like"/>
    <property type="match status" value="2"/>
</dbReference>
<keyword evidence="4" id="KW-0238">DNA-binding</keyword>
<dbReference type="PANTHER" id="PTHR48000:SF8">
    <property type="entry name" value="TRANSCRIPTION FACTOR RAX2-LIKE"/>
    <property type="match status" value="1"/>
</dbReference>
<evidence type="ECO:0000313" key="12">
    <source>
        <dbReference type="Proteomes" id="UP000008810"/>
    </source>
</evidence>
<keyword evidence="5" id="KW-0804">Transcription</keyword>
<dbReference type="GO" id="GO:0003700">
    <property type="term" value="F:DNA-binding transcription factor activity"/>
    <property type="evidence" value="ECO:0000318"/>
    <property type="project" value="GO_Central"/>
</dbReference>
<dbReference type="Pfam" id="PF00249">
    <property type="entry name" value="Myb_DNA-binding"/>
    <property type="match status" value="2"/>
</dbReference>
<evidence type="ECO:0000313" key="11">
    <source>
        <dbReference type="EnsemblPlants" id="KQJ81930"/>
    </source>
</evidence>
<evidence type="ECO:0000259" key="8">
    <source>
        <dbReference type="PROSITE" id="PS50090"/>
    </source>
</evidence>
<dbReference type="eggNOG" id="KOG0048">
    <property type="taxonomic scope" value="Eukaryota"/>
</dbReference>
<evidence type="ECO:0000259" key="9">
    <source>
        <dbReference type="PROSITE" id="PS51294"/>
    </source>
</evidence>
<keyword evidence="2" id="KW-0677">Repeat</keyword>
<dbReference type="GO" id="GO:0006355">
    <property type="term" value="P:regulation of DNA-templated transcription"/>
    <property type="evidence" value="ECO:0000318"/>
    <property type="project" value="GO_Central"/>
</dbReference>
<reference evidence="11" key="3">
    <citation type="submission" date="2018-08" db="UniProtKB">
        <authorList>
            <consortium name="EnsemblPlants"/>
        </authorList>
    </citation>
    <scope>IDENTIFICATION</scope>
    <source>
        <strain evidence="11">cv. Bd21</strain>
    </source>
</reference>
<proteinExistence type="predicted"/>
<dbReference type="RefSeq" id="XP_003581397.1">
    <property type="nucleotide sequence ID" value="XM_003581349.4"/>
</dbReference>
<dbReference type="FunFam" id="1.10.10.60:FF:000015">
    <property type="entry name" value="Transcription factor RAX3"/>
    <property type="match status" value="1"/>
</dbReference>
<dbReference type="InterPro" id="IPR017930">
    <property type="entry name" value="Myb_dom"/>
</dbReference>
<dbReference type="STRING" id="15368.I1IWF5"/>
<dbReference type="HOGENOM" id="CLU_028567_6_2_1"/>
<feature type="domain" description="HTH myb-type" evidence="9">
    <location>
        <begin position="9"/>
        <end position="66"/>
    </location>
</feature>
<protein>
    <submittedName>
        <fullName evidence="10 11">Uncharacterized protein</fullName>
    </submittedName>
</protein>
<dbReference type="PANTHER" id="PTHR48000">
    <property type="entry name" value="OS09G0431300 PROTEIN"/>
    <property type="match status" value="1"/>
</dbReference>
<evidence type="ECO:0000256" key="5">
    <source>
        <dbReference type="ARBA" id="ARBA00023163"/>
    </source>
</evidence>
<dbReference type="KEGG" id="bdi:100832735"/>
<accession>I1IWF5</accession>
<organism evidence="11">
    <name type="scientific">Brachypodium distachyon</name>
    <name type="common">Purple false brome</name>
    <name type="synonym">Trachynia distachya</name>
    <dbReference type="NCBI Taxonomy" id="15368"/>
    <lineage>
        <taxon>Eukaryota</taxon>
        <taxon>Viridiplantae</taxon>
        <taxon>Streptophyta</taxon>
        <taxon>Embryophyta</taxon>
        <taxon>Tracheophyta</taxon>
        <taxon>Spermatophyta</taxon>
        <taxon>Magnoliopsida</taxon>
        <taxon>Liliopsida</taxon>
        <taxon>Poales</taxon>
        <taxon>Poaceae</taxon>
        <taxon>BOP clade</taxon>
        <taxon>Pooideae</taxon>
        <taxon>Stipodae</taxon>
        <taxon>Brachypodieae</taxon>
        <taxon>Brachypodium</taxon>
    </lineage>
</organism>
<dbReference type="AlphaFoldDB" id="I1IWF5"/>
<evidence type="ECO:0000256" key="4">
    <source>
        <dbReference type="ARBA" id="ARBA00023125"/>
    </source>
</evidence>
<dbReference type="InterPro" id="IPR001005">
    <property type="entry name" value="SANT/Myb"/>
</dbReference>
<dbReference type="Gramene" id="KQJ81930">
    <property type="protein sequence ID" value="KQJ81930"/>
    <property type="gene ID" value="BRADI_5g03882v3"/>
</dbReference>
<keyword evidence="3" id="KW-0805">Transcription regulation</keyword>
<gene>
    <name evidence="11" type="primary">LOC100832735</name>
    <name evidence="10" type="ORF">BRADI_5g03882v3</name>
</gene>
<dbReference type="SUPFAM" id="SSF46689">
    <property type="entry name" value="Homeodomain-like"/>
    <property type="match status" value="1"/>
</dbReference>
<comment type="subcellular location">
    <subcellularLocation>
        <location evidence="1">Nucleus</location>
    </subcellularLocation>
</comment>
<feature type="domain" description="Myb-like" evidence="8">
    <location>
        <begin position="9"/>
        <end position="62"/>
    </location>
</feature>
<dbReference type="GO" id="GO:0003677">
    <property type="term" value="F:DNA binding"/>
    <property type="evidence" value="ECO:0007669"/>
    <property type="project" value="UniProtKB-KW"/>
</dbReference>
<dbReference type="EnsemblPlants" id="KQJ81930">
    <property type="protein sequence ID" value="KQJ81930"/>
    <property type="gene ID" value="BRADI_5g03882v3"/>
</dbReference>
<dbReference type="CDD" id="cd00167">
    <property type="entry name" value="SANT"/>
    <property type="match status" value="2"/>
</dbReference>
<sequence length="329" mass="35961">MGRAPCCDKNNVKKGPWSPEEDAKLKEFMDKHGTGGNWIALPQKAGLRRCGKSCRLRWLNYLRPNIKHGEFTDHEDRVICSMYASIGSRWSIIASQLPGRTDNDIKNYWNTKLKKKLLGSNTGSGPPARLPRHHPHQHRPVQLLPYSSSPSSNYNTSSFFPGAGSQLLNAEPHGHLIIPTLTLQPQLQDYTMLSSSLNPMANHNHNNNVDASVMNHMVKEECGAMIVFGGGEQQSCSSSDGTQFGQFGGRHGKELSMSFDNNNNGYGYGGYHHNNGAAVEQEVQAQLDYGYEEIKQLLMTAAGGGGGDGGGLHDQLISSSHAAGKLTMM</sequence>
<dbReference type="OrthoDB" id="2143914at2759"/>
<feature type="region of interest" description="Disordered" evidence="7">
    <location>
        <begin position="116"/>
        <end position="149"/>
    </location>
</feature>
<feature type="domain" description="HTH myb-type" evidence="9">
    <location>
        <begin position="67"/>
        <end position="117"/>
    </location>
</feature>
<evidence type="ECO:0000313" key="10">
    <source>
        <dbReference type="EMBL" id="KQJ81930.1"/>
    </source>
</evidence>
<keyword evidence="12" id="KW-1185">Reference proteome</keyword>
<dbReference type="OMA" id="DRIICNM"/>
<name>I1IWF5_BRADI</name>
<reference evidence="10 11" key="1">
    <citation type="journal article" date="2010" name="Nature">
        <title>Genome sequencing and analysis of the model grass Brachypodium distachyon.</title>
        <authorList>
            <consortium name="International Brachypodium Initiative"/>
        </authorList>
    </citation>
    <scope>NUCLEOTIDE SEQUENCE [LARGE SCALE GENOMIC DNA]</scope>
    <source>
        <strain evidence="10 11">Bd21</strain>
    </source>
</reference>
<feature type="compositionally biased region" description="Low complexity" evidence="7">
    <location>
        <begin position="140"/>
        <end position="149"/>
    </location>
</feature>
<dbReference type="Proteomes" id="UP000008810">
    <property type="component" value="Chromosome 5"/>
</dbReference>
<evidence type="ECO:0000256" key="2">
    <source>
        <dbReference type="ARBA" id="ARBA00022737"/>
    </source>
</evidence>